<dbReference type="EMBL" id="JAODOP010000004">
    <property type="protein sequence ID" value="MEF3834878.1"/>
    <property type="molecule type" value="Genomic_DNA"/>
</dbReference>
<evidence type="ECO:0000313" key="2">
    <source>
        <dbReference type="Proteomes" id="UP001337305"/>
    </source>
</evidence>
<sequence>MFKKESKHHFFEPLISSDTSLLGILFLLKRKKFDYLIITKKRILYIIRNKVIKNISYNYDLKIDFNSVKNSIEFYSGEQKKEYIELNDFRITTEEIQQIKRALN</sequence>
<evidence type="ECO:0008006" key="3">
    <source>
        <dbReference type="Google" id="ProtNLM"/>
    </source>
</evidence>
<organism evidence="1 2">
    <name type="scientific">Flavivirga spongiicola</name>
    <dbReference type="NCBI Taxonomy" id="421621"/>
    <lineage>
        <taxon>Bacteria</taxon>
        <taxon>Pseudomonadati</taxon>
        <taxon>Bacteroidota</taxon>
        <taxon>Flavobacteriia</taxon>
        <taxon>Flavobacteriales</taxon>
        <taxon>Flavobacteriaceae</taxon>
        <taxon>Flavivirga</taxon>
    </lineage>
</organism>
<comment type="caution">
    <text evidence="1">The sequence shown here is derived from an EMBL/GenBank/DDBJ whole genome shotgun (WGS) entry which is preliminary data.</text>
</comment>
<name>A0ABU7XVZ9_9FLAO</name>
<proteinExistence type="predicted"/>
<evidence type="ECO:0000313" key="1">
    <source>
        <dbReference type="EMBL" id="MEF3834878.1"/>
    </source>
</evidence>
<protein>
    <recommendedName>
        <fullName evidence="3">YokE-like PH domain-containing protein</fullName>
    </recommendedName>
</protein>
<gene>
    <name evidence="1" type="ORF">N1F79_17225</name>
</gene>
<accession>A0ABU7XVZ9</accession>
<dbReference type="Proteomes" id="UP001337305">
    <property type="component" value="Unassembled WGS sequence"/>
</dbReference>
<dbReference type="RefSeq" id="WP_303307187.1">
    <property type="nucleotide sequence ID" value="NZ_JAODOP010000004.1"/>
</dbReference>
<reference evidence="1 2" key="1">
    <citation type="submission" date="2022-09" db="EMBL/GenBank/DDBJ databases">
        <title>Genome sequencing of Flavivirga sp. MEBiC05379.</title>
        <authorList>
            <person name="Oh H.-M."/>
            <person name="Kwon K.K."/>
            <person name="Park M.J."/>
            <person name="Yang S.-H."/>
        </authorList>
    </citation>
    <scope>NUCLEOTIDE SEQUENCE [LARGE SCALE GENOMIC DNA]</scope>
    <source>
        <strain evidence="1 2">MEBiC05379</strain>
    </source>
</reference>
<keyword evidence="2" id="KW-1185">Reference proteome</keyword>